<keyword evidence="2" id="KW-1185">Reference proteome</keyword>
<name>A0AAD9EC26_9PEZI</name>
<dbReference type="EMBL" id="JAQOWY010000426">
    <property type="protein sequence ID" value="KAK1842237.1"/>
    <property type="molecule type" value="Genomic_DNA"/>
</dbReference>
<gene>
    <name evidence="1" type="ORF">CCHR01_15145</name>
</gene>
<evidence type="ECO:0000313" key="1">
    <source>
        <dbReference type="EMBL" id="KAK1842237.1"/>
    </source>
</evidence>
<accession>A0AAD9EC26</accession>
<dbReference type="Proteomes" id="UP001243330">
    <property type="component" value="Unassembled WGS sequence"/>
</dbReference>
<protein>
    <submittedName>
        <fullName evidence="1">Uncharacterized protein</fullName>
    </submittedName>
</protein>
<comment type="caution">
    <text evidence="1">The sequence shown here is derived from an EMBL/GenBank/DDBJ whole genome shotgun (WGS) entry which is preliminary data.</text>
</comment>
<organism evidence="1 2">
    <name type="scientific">Colletotrichum chrysophilum</name>
    <dbReference type="NCBI Taxonomy" id="1836956"/>
    <lineage>
        <taxon>Eukaryota</taxon>
        <taxon>Fungi</taxon>
        <taxon>Dikarya</taxon>
        <taxon>Ascomycota</taxon>
        <taxon>Pezizomycotina</taxon>
        <taxon>Sordariomycetes</taxon>
        <taxon>Hypocreomycetidae</taxon>
        <taxon>Glomerellales</taxon>
        <taxon>Glomerellaceae</taxon>
        <taxon>Colletotrichum</taxon>
        <taxon>Colletotrichum gloeosporioides species complex</taxon>
    </lineage>
</organism>
<dbReference type="AlphaFoldDB" id="A0AAD9EC26"/>
<sequence>METRKSQGLTCDSVPQAGLVFWTAGATPTATATARAAASIRRAAANVIALRKHLRRLPRYWAPAGKKTSLSVTI</sequence>
<reference evidence="1" key="1">
    <citation type="submission" date="2023-01" db="EMBL/GenBank/DDBJ databases">
        <title>Colletotrichum chrysophilum M932 genome sequence.</title>
        <authorList>
            <person name="Baroncelli R."/>
        </authorList>
    </citation>
    <scope>NUCLEOTIDE SEQUENCE</scope>
    <source>
        <strain evidence="1">M932</strain>
    </source>
</reference>
<proteinExistence type="predicted"/>
<evidence type="ECO:0000313" key="2">
    <source>
        <dbReference type="Proteomes" id="UP001243330"/>
    </source>
</evidence>